<feature type="non-terminal residue" evidence="2">
    <location>
        <position position="1"/>
    </location>
</feature>
<proteinExistence type="predicted"/>
<organism evidence="2 4">
    <name type="scientific">Didymodactylos carnosus</name>
    <dbReference type="NCBI Taxonomy" id="1234261"/>
    <lineage>
        <taxon>Eukaryota</taxon>
        <taxon>Metazoa</taxon>
        <taxon>Spiralia</taxon>
        <taxon>Gnathifera</taxon>
        <taxon>Rotifera</taxon>
        <taxon>Eurotatoria</taxon>
        <taxon>Bdelloidea</taxon>
        <taxon>Philodinida</taxon>
        <taxon>Philodinidae</taxon>
        <taxon>Didymodactylos</taxon>
    </lineage>
</organism>
<evidence type="ECO:0000313" key="2">
    <source>
        <dbReference type="EMBL" id="CAF1645937.1"/>
    </source>
</evidence>
<evidence type="ECO:0000313" key="4">
    <source>
        <dbReference type="Proteomes" id="UP000663829"/>
    </source>
</evidence>
<name>A0A816E088_9BILA</name>
<dbReference type="EMBL" id="CAJOBC010118897">
    <property type="protein sequence ID" value="CAF4565086.1"/>
    <property type="molecule type" value="Genomic_DNA"/>
</dbReference>
<protein>
    <submittedName>
        <fullName evidence="2">Uncharacterized protein</fullName>
    </submittedName>
</protein>
<dbReference type="AlphaFoldDB" id="A0A816E088"/>
<dbReference type="Proteomes" id="UP000663829">
    <property type="component" value="Unassembled WGS sequence"/>
</dbReference>
<dbReference type="EMBL" id="CAJNOQ010049239">
    <property type="protein sequence ID" value="CAF1645937.1"/>
    <property type="molecule type" value="Genomic_DNA"/>
</dbReference>
<sequence length="88" mass="9883">MLVRAAISSRKLTWVAETETTPNGLADQFNQTLSDSLDLPVKRPKSNANEEQASDKEDIDDDDDNIQMTYSKVATTSKVTHEQGRVEW</sequence>
<feature type="region of interest" description="Disordered" evidence="1">
    <location>
        <begin position="35"/>
        <end position="65"/>
    </location>
</feature>
<accession>A0A816E088</accession>
<evidence type="ECO:0000313" key="3">
    <source>
        <dbReference type="EMBL" id="CAF4565086.1"/>
    </source>
</evidence>
<evidence type="ECO:0000256" key="1">
    <source>
        <dbReference type="SAM" id="MobiDB-lite"/>
    </source>
</evidence>
<keyword evidence="4" id="KW-1185">Reference proteome</keyword>
<gene>
    <name evidence="2" type="ORF">GPM918_LOCUS45227</name>
    <name evidence="3" type="ORF">SRO942_LOCUS47547</name>
</gene>
<comment type="caution">
    <text evidence="2">The sequence shown here is derived from an EMBL/GenBank/DDBJ whole genome shotgun (WGS) entry which is preliminary data.</text>
</comment>
<reference evidence="2" key="1">
    <citation type="submission" date="2021-02" db="EMBL/GenBank/DDBJ databases">
        <authorList>
            <person name="Nowell W R."/>
        </authorList>
    </citation>
    <scope>NUCLEOTIDE SEQUENCE</scope>
</reference>
<dbReference type="Proteomes" id="UP000681722">
    <property type="component" value="Unassembled WGS sequence"/>
</dbReference>